<gene>
    <name evidence="2" type="ORF">Sano_43</name>
</gene>
<sequence>MTDSKKLTDADIARAAKALVVSQAKVRAILDVEAPRGGFQDDGQVTILFEPHKFSEYTGGRFDKSHPHLSNPVWGAVPYSSYASQHGKLQQAVALDRDAALRATSWGIPQILGNNWKKVGAASLQDFINRMFRSEGAQLDLMVAFIQSDTELWNALKRGDWATVARKYNGSQYRKNQYDVKLAAAHRKFGGN</sequence>
<feature type="domain" description="N-acetylmuramidase" evidence="1">
    <location>
        <begin position="24"/>
        <end position="189"/>
    </location>
</feature>
<dbReference type="OrthoDB" id="8489at10239"/>
<evidence type="ECO:0000313" key="2">
    <source>
        <dbReference type="EMBL" id="AHB12063.1"/>
    </source>
</evidence>
<proteinExistence type="predicted"/>
<dbReference type="EMBL" id="KF626665">
    <property type="protein sequence ID" value="AHB12063.1"/>
    <property type="molecule type" value="Genomic_DNA"/>
</dbReference>
<protein>
    <submittedName>
        <fullName evidence="2">Endolysin</fullName>
    </submittedName>
</protein>
<keyword evidence="3" id="KW-1185">Reference proteome</keyword>
<dbReference type="Pfam" id="PF11860">
    <property type="entry name" value="Muramidase"/>
    <property type="match status" value="1"/>
</dbReference>
<dbReference type="Proteomes" id="UP000018621">
    <property type="component" value="Segment"/>
</dbReference>
<reference evidence="2 3" key="1">
    <citation type="journal article" date="2014" name="J. Bacteriol.">
        <title>Characterization of novel virulent broad-host-range phages of Xylella fastidiosa and Xanthomonas.</title>
        <authorList>
            <person name="Ahern S.J."/>
            <person name="Das M."/>
            <person name="Bhowmick T.S."/>
            <person name="Young R."/>
            <person name="Gonzalez C.F."/>
        </authorList>
    </citation>
    <scope>NUCLEOTIDE SEQUENCE [LARGE SCALE GENOMIC DNA]</scope>
</reference>
<dbReference type="InterPro" id="IPR024408">
    <property type="entry name" value="Muramidase"/>
</dbReference>
<accession>V5Q7J9</accession>
<organism evidence="2 3">
    <name type="scientific">Xylella phage Sano</name>
    <dbReference type="NCBI Taxonomy" id="1415148"/>
    <lineage>
        <taxon>Viruses</taxon>
        <taxon>Duplodnaviria</taxon>
        <taxon>Heunggongvirae</taxon>
        <taxon>Uroviricota</taxon>
        <taxon>Caudoviricetes</taxon>
        <taxon>Casjensviridae</taxon>
        <taxon>Sanovirus</taxon>
        <taxon>Sanovirus sano</taxon>
        <taxon>Xylella virus Sano</taxon>
    </lineage>
</organism>
<name>V5Q7J9_9CAUD</name>
<evidence type="ECO:0000259" key="1">
    <source>
        <dbReference type="Pfam" id="PF11860"/>
    </source>
</evidence>
<dbReference type="SMR" id="V5Q7J9"/>
<evidence type="ECO:0000313" key="3">
    <source>
        <dbReference type="Proteomes" id="UP000018621"/>
    </source>
</evidence>